<evidence type="ECO:0000256" key="5">
    <source>
        <dbReference type="ARBA" id="ARBA00022857"/>
    </source>
</evidence>
<evidence type="ECO:0000256" key="1">
    <source>
        <dbReference type="ARBA" id="ARBA00004903"/>
    </source>
</evidence>
<keyword evidence="6 8" id="KW-0560">Oxidoreductase</keyword>
<evidence type="ECO:0000256" key="2">
    <source>
        <dbReference type="ARBA" id="ARBA00009539"/>
    </source>
</evidence>
<comment type="function">
    <text evidence="7 8">Key enzyme in folate metabolism. Catalyzes an essential reaction for de novo glycine and purine synthesis, and for DNA precursor synthesis.</text>
</comment>
<feature type="domain" description="DHFR" evidence="9">
    <location>
        <begin position="6"/>
        <end position="163"/>
    </location>
</feature>
<dbReference type="InterPro" id="IPR012259">
    <property type="entry name" value="DHFR"/>
</dbReference>
<dbReference type="PROSITE" id="PS51330">
    <property type="entry name" value="DHFR_2"/>
    <property type="match status" value="1"/>
</dbReference>
<organism evidence="10 11">
    <name type="scientific">Conchiformibius kuhniae</name>
    <dbReference type="NCBI Taxonomy" id="211502"/>
    <lineage>
        <taxon>Bacteria</taxon>
        <taxon>Pseudomonadati</taxon>
        <taxon>Pseudomonadota</taxon>
        <taxon>Betaproteobacteria</taxon>
        <taxon>Neisseriales</taxon>
        <taxon>Neisseriaceae</taxon>
        <taxon>Conchiformibius</taxon>
    </lineage>
</organism>
<dbReference type="PRINTS" id="PR00070">
    <property type="entry name" value="DHFR"/>
</dbReference>
<dbReference type="GO" id="GO:0070401">
    <property type="term" value="F:NADP+ binding"/>
    <property type="evidence" value="ECO:0007669"/>
    <property type="project" value="UniProtKB-ARBA"/>
</dbReference>
<dbReference type="GO" id="GO:0046654">
    <property type="term" value="P:tetrahydrofolate biosynthetic process"/>
    <property type="evidence" value="ECO:0007669"/>
    <property type="project" value="UniProtKB-ARBA"/>
</dbReference>
<accession>A0ABD8B802</accession>
<dbReference type="Pfam" id="PF00186">
    <property type="entry name" value="DHFR_1"/>
    <property type="match status" value="1"/>
</dbReference>
<dbReference type="InterPro" id="IPR001796">
    <property type="entry name" value="DHFR_dom"/>
</dbReference>
<dbReference type="SUPFAM" id="SSF53597">
    <property type="entry name" value="Dihydrofolate reductase-like"/>
    <property type="match status" value="1"/>
</dbReference>
<proteinExistence type="inferred from homology"/>
<dbReference type="KEGG" id="ckh:LVJ77_03525"/>
<evidence type="ECO:0000256" key="7">
    <source>
        <dbReference type="ARBA" id="ARBA00025067"/>
    </source>
</evidence>
<sequence length="169" mass="18690">MTHPRTLTLIAALDEQHCIGGGNAMLWHLPEDFAFFKQYTLGKPVIMGRKTWLSLPRRPLPGRRNVVLTRQSGFEAAGAEVFADLPAALAACAAAPETVIIGGAQIYAQALPLATDLRLTEVRLNVAGDAFFPRFSHDQWQEIARESRVSANGTAFDFVHWRRRHRGSA</sequence>
<gene>
    <name evidence="10" type="ORF">LVJ77_03525</name>
</gene>
<dbReference type="CDD" id="cd00209">
    <property type="entry name" value="DHFR"/>
    <property type="match status" value="1"/>
</dbReference>
<dbReference type="PANTHER" id="PTHR48069:SF3">
    <property type="entry name" value="DIHYDROFOLATE REDUCTASE"/>
    <property type="match status" value="1"/>
</dbReference>
<dbReference type="EC" id="1.5.1.3" evidence="3 8"/>
<dbReference type="RefSeq" id="WP_034334095.1">
    <property type="nucleotide sequence ID" value="NZ_CP091521.1"/>
</dbReference>
<evidence type="ECO:0000313" key="10">
    <source>
        <dbReference type="EMBL" id="XHH49978.1"/>
    </source>
</evidence>
<dbReference type="Gene3D" id="3.40.430.10">
    <property type="entry name" value="Dihydrofolate Reductase, subunit A"/>
    <property type="match status" value="1"/>
</dbReference>
<evidence type="ECO:0000256" key="4">
    <source>
        <dbReference type="ARBA" id="ARBA00022563"/>
    </source>
</evidence>
<dbReference type="PANTHER" id="PTHR48069">
    <property type="entry name" value="DIHYDROFOLATE REDUCTASE"/>
    <property type="match status" value="1"/>
</dbReference>
<dbReference type="GO" id="GO:0006730">
    <property type="term" value="P:one-carbon metabolic process"/>
    <property type="evidence" value="ECO:0007669"/>
    <property type="project" value="UniProtKB-KW"/>
</dbReference>
<comment type="similarity">
    <text evidence="2 8">Belongs to the dihydrofolate reductase family.</text>
</comment>
<dbReference type="PIRSF" id="PIRSF000194">
    <property type="entry name" value="DHFR"/>
    <property type="match status" value="1"/>
</dbReference>
<reference evidence="10 11" key="1">
    <citation type="journal article" date="2022" name="Res Sq">
        <title>Evolution of multicellular longitudinally dividing oral cavity symbionts (Neisseriaceae).</title>
        <authorList>
            <person name="Nyongesa S."/>
            <person name="Weber P."/>
            <person name="Bernet E."/>
            <person name="Pullido F."/>
            <person name="Nieckarz M."/>
            <person name="Delaby M."/>
            <person name="Nieves C."/>
            <person name="Viehboeck T."/>
            <person name="Krause N."/>
            <person name="Rivera-Millot A."/>
            <person name="Nakamura A."/>
            <person name="Vischer N."/>
            <person name="VanNieuwenhze M."/>
            <person name="Brun Y."/>
            <person name="Cava F."/>
            <person name="Bulgheresi S."/>
            <person name="Veyrier F."/>
        </authorList>
    </citation>
    <scope>NUCLEOTIDE SEQUENCE [LARGE SCALE GENOMIC DNA]</scope>
    <source>
        <strain evidence="10 11">17694</strain>
    </source>
</reference>
<evidence type="ECO:0000256" key="8">
    <source>
        <dbReference type="PIRNR" id="PIRNR000194"/>
    </source>
</evidence>
<dbReference type="Proteomes" id="UP000831534">
    <property type="component" value="Chromosome"/>
</dbReference>
<keyword evidence="11" id="KW-1185">Reference proteome</keyword>
<name>A0ABD8B802_9NEIS</name>
<dbReference type="FunFam" id="3.40.430.10:FF:000001">
    <property type="entry name" value="Dihydrofolate reductase"/>
    <property type="match status" value="1"/>
</dbReference>
<protein>
    <recommendedName>
        <fullName evidence="3 8">Dihydrofolate reductase</fullName>
        <ecNumber evidence="3 8">1.5.1.3</ecNumber>
    </recommendedName>
</protein>
<keyword evidence="5 8" id="KW-0521">NADP</keyword>
<dbReference type="InterPro" id="IPR024072">
    <property type="entry name" value="DHFR-like_dom_sf"/>
</dbReference>
<keyword evidence="4 8" id="KW-0554">One-carbon metabolism</keyword>
<evidence type="ECO:0000256" key="3">
    <source>
        <dbReference type="ARBA" id="ARBA00012856"/>
    </source>
</evidence>
<evidence type="ECO:0000256" key="6">
    <source>
        <dbReference type="ARBA" id="ARBA00023002"/>
    </source>
</evidence>
<comment type="catalytic activity">
    <reaction evidence="8">
        <text>(6S)-5,6,7,8-tetrahydrofolate + NADP(+) = 7,8-dihydrofolate + NADPH + H(+)</text>
        <dbReference type="Rhea" id="RHEA:15009"/>
        <dbReference type="ChEBI" id="CHEBI:15378"/>
        <dbReference type="ChEBI" id="CHEBI:57451"/>
        <dbReference type="ChEBI" id="CHEBI:57453"/>
        <dbReference type="ChEBI" id="CHEBI:57783"/>
        <dbReference type="ChEBI" id="CHEBI:58349"/>
        <dbReference type="EC" id="1.5.1.3"/>
    </reaction>
</comment>
<evidence type="ECO:0000259" key="9">
    <source>
        <dbReference type="PROSITE" id="PS51330"/>
    </source>
</evidence>
<dbReference type="AlphaFoldDB" id="A0ABD8B802"/>
<comment type="pathway">
    <text evidence="1 8">Cofactor biosynthesis; tetrahydrofolate biosynthesis; 5,6,7,8-tetrahydrofolate from 7,8-dihydrofolate: step 1/1.</text>
</comment>
<dbReference type="GO" id="GO:0004146">
    <property type="term" value="F:dihydrofolate reductase activity"/>
    <property type="evidence" value="ECO:0007669"/>
    <property type="project" value="UniProtKB-EC"/>
</dbReference>
<dbReference type="EMBL" id="CP091521">
    <property type="protein sequence ID" value="XHH49978.1"/>
    <property type="molecule type" value="Genomic_DNA"/>
</dbReference>
<evidence type="ECO:0000313" key="11">
    <source>
        <dbReference type="Proteomes" id="UP000831534"/>
    </source>
</evidence>